<evidence type="ECO:0000313" key="4">
    <source>
        <dbReference type="Proteomes" id="UP001334804"/>
    </source>
</evidence>
<name>A0A1C6V5A3_9ACTN</name>
<gene>
    <name evidence="1" type="ORF">GA0070608_2474</name>
    <name evidence="2" type="ORF">OIE14_15755</name>
</gene>
<proteinExistence type="predicted"/>
<evidence type="ECO:0000313" key="3">
    <source>
        <dbReference type="Proteomes" id="UP000199343"/>
    </source>
</evidence>
<organism evidence="1 3">
    <name type="scientific">Micromonospora peucetia</name>
    <dbReference type="NCBI Taxonomy" id="47871"/>
    <lineage>
        <taxon>Bacteria</taxon>
        <taxon>Bacillati</taxon>
        <taxon>Actinomycetota</taxon>
        <taxon>Actinomycetes</taxon>
        <taxon>Micromonosporales</taxon>
        <taxon>Micromonosporaceae</taxon>
        <taxon>Micromonospora</taxon>
    </lineage>
</organism>
<reference evidence="2 4" key="2">
    <citation type="submission" date="2022-10" db="EMBL/GenBank/DDBJ databases">
        <title>The complete genomes of actinobacterial strains from the NBC collection.</title>
        <authorList>
            <person name="Joergensen T.S."/>
            <person name="Alvarez Arevalo M."/>
            <person name="Sterndorff E.B."/>
            <person name="Faurdal D."/>
            <person name="Vuksanovic O."/>
            <person name="Mourched A.-S."/>
            <person name="Charusanti P."/>
            <person name="Shaw S."/>
            <person name="Blin K."/>
            <person name="Weber T."/>
        </authorList>
    </citation>
    <scope>NUCLEOTIDE SEQUENCE [LARGE SCALE GENOMIC DNA]</scope>
    <source>
        <strain evidence="2 4">NBC 01809</strain>
    </source>
</reference>
<evidence type="ECO:0000313" key="2">
    <source>
        <dbReference type="EMBL" id="WSA35389.1"/>
    </source>
</evidence>
<dbReference type="Proteomes" id="UP001334804">
    <property type="component" value="Chromosome"/>
</dbReference>
<reference evidence="1 3" key="1">
    <citation type="submission" date="2016-06" db="EMBL/GenBank/DDBJ databases">
        <authorList>
            <person name="Kjaerup R.B."/>
            <person name="Dalgaard T.S."/>
            <person name="Juul-Madsen H.R."/>
        </authorList>
    </citation>
    <scope>NUCLEOTIDE SEQUENCE [LARGE SCALE GENOMIC DNA]</scope>
    <source>
        <strain evidence="1 3">DSM 43363</strain>
    </source>
</reference>
<accession>A0A1C6V5A3</accession>
<dbReference type="OrthoDB" id="5184029at2"/>
<protein>
    <submittedName>
        <fullName evidence="1">Uncharacterized protein</fullName>
    </submittedName>
</protein>
<dbReference type="Proteomes" id="UP000199343">
    <property type="component" value="Unassembled WGS sequence"/>
</dbReference>
<dbReference type="AlphaFoldDB" id="A0A1C6V5A3"/>
<evidence type="ECO:0000313" key="1">
    <source>
        <dbReference type="EMBL" id="SCL61448.1"/>
    </source>
</evidence>
<dbReference type="EMBL" id="FMIC01000002">
    <property type="protein sequence ID" value="SCL61448.1"/>
    <property type="molecule type" value="Genomic_DNA"/>
</dbReference>
<dbReference type="EMBL" id="CP109071">
    <property type="protein sequence ID" value="WSA35389.1"/>
    <property type="molecule type" value="Genomic_DNA"/>
</dbReference>
<keyword evidence="4" id="KW-1185">Reference proteome</keyword>
<dbReference type="RefSeq" id="WP_091626982.1">
    <property type="nucleotide sequence ID" value="NZ_CP109071.1"/>
</dbReference>
<sequence>MPRVIVPVGFSLGPQHRYVRPADPTPESWEIHLGADMVDLSEDEVGAYGAVFLDVEGHSELRVDRARLVESLLTAPKPQPDAAGLVEDLVNRGLLLEFDPEGPLEDLFRHYRLFPTAEGMGSTAEEPHYHRMGHHRRPLVALQNDAYVMWAFSFLHPNLWEACAYFARADEEELAAGEDPIGLTPEGVAREVAVNLPMLIATQCAFLDPVAMP</sequence>
<dbReference type="STRING" id="47871.GA0070608_2474"/>